<proteinExistence type="predicted"/>
<accession>A0ABS0B113</accession>
<dbReference type="SUPFAM" id="SSF143011">
    <property type="entry name" value="RelE-like"/>
    <property type="match status" value="1"/>
</dbReference>
<gene>
    <name evidence="1" type="ORF">NEPTK9_000754</name>
</gene>
<dbReference type="EMBL" id="JAAEJV010000015">
    <property type="protein sequence ID" value="MBF5059245.1"/>
    <property type="molecule type" value="Genomic_DNA"/>
</dbReference>
<dbReference type="InterPro" id="IPR007711">
    <property type="entry name" value="HigB-1"/>
</dbReference>
<dbReference type="InterPro" id="IPR035093">
    <property type="entry name" value="RelE/ParE_toxin_dom_sf"/>
</dbReference>
<keyword evidence="2" id="KW-1185">Reference proteome</keyword>
<protein>
    <submittedName>
        <fullName evidence="1">Toxin HigB-1</fullName>
    </submittedName>
</protein>
<organism evidence="1 2">
    <name type="scientific">Candidatus Neptunichlamydia vexilliferae</name>
    <dbReference type="NCBI Taxonomy" id="1651774"/>
    <lineage>
        <taxon>Bacteria</taxon>
        <taxon>Pseudomonadati</taxon>
        <taxon>Chlamydiota</taxon>
        <taxon>Chlamydiia</taxon>
        <taxon>Parachlamydiales</taxon>
        <taxon>Simkaniaceae</taxon>
        <taxon>Candidatus Neptunichlamydia</taxon>
    </lineage>
</organism>
<sequence>MAIKKFKHKGLKKFFESGIKAGIQAAHAAKIELILDLLDAAQEAKDMNFPGSNFHPLKGDLKGFFSVHVNGNWTIIFRFEKGDAHDVNLIDYH</sequence>
<reference evidence="1 2" key="1">
    <citation type="submission" date="2020-01" db="EMBL/GenBank/DDBJ databases">
        <title>Draft genome sequence of Cand. Neptunochlamydia vexilliferae K9.</title>
        <authorList>
            <person name="Schulz F."/>
            <person name="Koestlbacher S."/>
            <person name="Wascher F."/>
            <person name="Pizzetti I."/>
            <person name="Horn M."/>
        </authorList>
    </citation>
    <scope>NUCLEOTIDE SEQUENCE [LARGE SCALE GENOMIC DNA]</scope>
    <source>
        <strain evidence="1 2">K9</strain>
    </source>
</reference>
<dbReference type="PANTHER" id="PTHR40266">
    <property type="entry name" value="TOXIN HIGB-1"/>
    <property type="match status" value="1"/>
</dbReference>
<dbReference type="PANTHER" id="PTHR40266:SF2">
    <property type="entry name" value="TOXIN HIGB-1"/>
    <property type="match status" value="1"/>
</dbReference>
<evidence type="ECO:0000313" key="2">
    <source>
        <dbReference type="Proteomes" id="UP001194714"/>
    </source>
</evidence>
<evidence type="ECO:0000313" key="1">
    <source>
        <dbReference type="EMBL" id="MBF5059245.1"/>
    </source>
</evidence>
<dbReference type="Gene3D" id="3.30.2310.20">
    <property type="entry name" value="RelE-like"/>
    <property type="match status" value="1"/>
</dbReference>
<dbReference type="Pfam" id="PF05015">
    <property type="entry name" value="HigB-like_toxin"/>
    <property type="match status" value="1"/>
</dbReference>
<dbReference type="RefSeq" id="WP_194847549.1">
    <property type="nucleotide sequence ID" value="NZ_JAAEJV010000015.1"/>
</dbReference>
<dbReference type="Proteomes" id="UP001194714">
    <property type="component" value="Unassembled WGS sequence"/>
</dbReference>
<name>A0ABS0B113_9BACT</name>
<comment type="caution">
    <text evidence="1">The sequence shown here is derived from an EMBL/GenBank/DDBJ whole genome shotgun (WGS) entry which is preliminary data.</text>
</comment>